<dbReference type="Proteomes" id="UP000039865">
    <property type="component" value="Unassembled WGS sequence"/>
</dbReference>
<reference evidence="2 3" key="1">
    <citation type="submission" date="2014-06" db="EMBL/GenBank/DDBJ databases">
        <authorList>
            <person name="Swart Estienne"/>
        </authorList>
    </citation>
    <scope>NUCLEOTIDE SEQUENCE [LARGE SCALE GENOMIC DNA]</scope>
    <source>
        <strain evidence="2 3">130c</strain>
    </source>
</reference>
<evidence type="ECO:0000313" key="3">
    <source>
        <dbReference type="Proteomes" id="UP000039865"/>
    </source>
</evidence>
<evidence type="ECO:0000256" key="1">
    <source>
        <dbReference type="SAM" id="Phobius"/>
    </source>
</evidence>
<proteinExistence type="predicted"/>
<keyword evidence="3" id="KW-1185">Reference proteome</keyword>
<dbReference type="InParanoid" id="A0A078AUC9"/>
<keyword evidence="1" id="KW-1133">Transmembrane helix</keyword>
<dbReference type="OrthoDB" id="292498at2759"/>
<keyword evidence="1" id="KW-0812">Transmembrane</keyword>
<protein>
    <submittedName>
        <fullName evidence="2">Uncharacterized protein</fullName>
    </submittedName>
</protein>
<organism evidence="2 3">
    <name type="scientific">Stylonychia lemnae</name>
    <name type="common">Ciliate</name>
    <dbReference type="NCBI Taxonomy" id="5949"/>
    <lineage>
        <taxon>Eukaryota</taxon>
        <taxon>Sar</taxon>
        <taxon>Alveolata</taxon>
        <taxon>Ciliophora</taxon>
        <taxon>Intramacronucleata</taxon>
        <taxon>Spirotrichea</taxon>
        <taxon>Stichotrichia</taxon>
        <taxon>Sporadotrichida</taxon>
        <taxon>Oxytrichidae</taxon>
        <taxon>Stylonychinae</taxon>
        <taxon>Stylonychia</taxon>
    </lineage>
</organism>
<dbReference type="EMBL" id="CCKQ01014255">
    <property type="protein sequence ID" value="CDW86005.1"/>
    <property type="molecule type" value="Genomic_DNA"/>
</dbReference>
<sequence>MKYTQNIVNTADSWLTSNLFNNDYVYYTGRLEYTQIGTRELDAGWSLFSVEIDMDEGYVKSGRTVMTILDAFSIVGGLMGITFTFFQYFMETIQEKLFMSSIISKIFYQTKPEEQQDSISQLNTVGSSTNSPKGSVRIKFMPQISDISSKPTNPNAFISEKLLHFIKTLKSFKYEYYELFSYTIKKFLCRVLCSKNKMPRQQYIQNKLYQKARNTIENEFDIVRVIKTVRKVDLIFKTMFSKYQSFFIPILRNNVLSQNDIELRDADFNVKEIQEIKKIDDDKLKIFISTLIMQSEKSKIDKRILKHLSDEYRQNLRLKKVDLKNNKVGIQMKKNFLGNLAKKLENNVDLQKYNHDDEWSF</sequence>
<feature type="transmembrane region" description="Helical" evidence="1">
    <location>
        <begin position="68"/>
        <end position="90"/>
    </location>
</feature>
<dbReference type="AlphaFoldDB" id="A0A078AUC9"/>
<gene>
    <name evidence="2" type="primary">Contig12261.g13095</name>
    <name evidence="2" type="ORF">STYLEM_15096</name>
</gene>
<keyword evidence="1" id="KW-0472">Membrane</keyword>
<accession>A0A078AUC9</accession>
<evidence type="ECO:0000313" key="2">
    <source>
        <dbReference type="EMBL" id="CDW86005.1"/>
    </source>
</evidence>
<name>A0A078AUC9_STYLE</name>